<dbReference type="AlphaFoldDB" id="A0A0F9WI47"/>
<comment type="caution">
    <text evidence="1">The sequence shown here is derived from an EMBL/GenBank/DDBJ whole genome shotgun (WGS) entry which is preliminary data.</text>
</comment>
<sequence length="85" mass="10192">MTSSFETKLRTQLDLRTQLYNWSVMFYFSETEVEETFRALTTLDQHVKPVPFDYAFSIIPNILYDARHNNQSPIDIAIRFRRRSL</sequence>
<reference evidence="1" key="1">
    <citation type="journal article" date="2015" name="Nature">
        <title>Complex archaea that bridge the gap between prokaryotes and eukaryotes.</title>
        <authorList>
            <person name="Spang A."/>
            <person name="Saw J.H."/>
            <person name="Jorgensen S.L."/>
            <person name="Zaremba-Niedzwiedzka K."/>
            <person name="Martijn J."/>
            <person name="Lind A.E."/>
            <person name="van Eijk R."/>
            <person name="Schleper C."/>
            <person name="Guy L."/>
            <person name="Ettema T.J."/>
        </authorList>
    </citation>
    <scope>NUCLEOTIDE SEQUENCE</scope>
</reference>
<gene>
    <name evidence="1" type="ORF">LCGC14_0353200</name>
</gene>
<accession>A0A0F9WI47</accession>
<name>A0A0F9WI47_9ZZZZ</name>
<protein>
    <submittedName>
        <fullName evidence="1">Uncharacterized protein</fullName>
    </submittedName>
</protein>
<dbReference type="EMBL" id="LAZR01000268">
    <property type="protein sequence ID" value="KKN78093.1"/>
    <property type="molecule type" value="Genomic_DNA"/>
</dbReference>
<organism evidence="1">
    <name type="scientific">marine sediment metagenome</name>
    <dbReference type="NCBI Taxonomy" id="412755"/>
    <lineage>
        <taxon>unclassified sequences</taxon>
        <taxon>metagenomes</taxon>
        <taxon>ecological metagenomes</taxon>
    </lineage>
</organism>
<proteinExistence type="predicted"/>
<evidence type="ECO:0000313" key="1">
    <source>
        <dbReference type="EMBL" id="KKN78093.1"/>
    </source>
</evidence>